<evidence type="ECO:0000313" key="1">
    <source>
        <dbReference type="EMBL" id="OEF10868.1"/>
    </source>
</evidence>
<name>A0ABX3ASV6_ALILO</name>
<dbReference type="EMBL" id="AJYJ02000121">
    <property type="protein sequence ID" value="OEF10868.1"/>
    <property type="molecule type" value="Genomic_DNA"/>
</dbReference>
<reference evidence="1 2" key="1">
    <citation type="journal article" date="2012" name="Science">
        <title>Ecological populations of bacteria act as socially cohesive units of antibiotic production and resistance.</title>
        <authorList>
            <person name="Cordero O.X."/>
            <person name="Wildschutte H."/>
            <person name="Kirkup B."/>
            <person name="Proehl S."/>
            <person name="Ngo L."/>
            <person name="Hussain F."/>
            <person name="Le Roux F."/>
            <person name="Mincer T."/>
            <person name="Polz M.F."/>
        </authorList>
    </citation>
    <scope>NUCLEOTIDE SEQUENCE [LARGE SCALE GENOMIC DNA]</scope>
    <source>
        <strain evidence="1 2">5S-186</strain>
    </source>
</reference>
<protein>
    <recommendedName>
        <fullName evidence="3">Type I restriction enzyme R protein N-terminal domain-containing protein</fullName>
    </recommendedName>
</protein>
<keyword evidence="2" id="KW-1185">Reference proteome</keyword>
<gene>
    <name evidence="1" type="ORF">A1Q5_12510</name>
</gene>
<evidence type="ECO:0008006" key="3">
    <source>
        <dbReference type="Google" id="ProtNLM"/>
    </source>
</evidence>
<proteinExistence type="predicted"/>
<dbReference type="Proteomes" id="UP000095059">
    <property type="component" value="Unassembled WGS sequence"/>
</dbReference>
<dbReference type="RefSeq" id="WP_017023583.1">
    <property type="nucleotide sequence ID" value="NZ_AJYJ02000121.1"/>
</dbReference>
<comment type="caution">
    <text evidence="1">The sequence shown here is derived from an EMBL/GenBank/DDBJ whole genome shotgun (WGS) entry which is preliminary data.</text>
</comment>
<sequence length="562" mass="66108">MLIDNKNFNVIEGLLTHKKLEPLKQLEIDELVRIQALNVTGFTEADVRAEIIDPIVRILGYRKGEFSSVDREKHIRFLGKTHKYIDYNFTLWRENFWIIEAKRPLTGNEFGYAELSQAIEYSVHPEINAAIIVLCDGVKIEIFDREEDVETPVVSFSISNLLNNFDVLRQLLCPVQIWFFYKRRVLRAIDKAFESEFNQNRVNEFFTIIENRFAEKRGQILKNFQSTKFTEKDNIEYMEKASIDDIIDIHYFFSQPLGVMYTMSQTLVLECKNKSGFNVLNKLLPEHYRDANDAFYANVLSFLFLLENETDKVNWAPSWLINGNDRSVETVIKNLIKLTLTHFNDDEPRKIILLASSTFRRIFKILAVLKPEHRQSGNFRHLLTRFELSEFSWNQILSSPTSNMLQDIDINTLDATHKFVKEFSNGQYYFKTNLARQRLNQLWLVEKQMLESEPNYLGLKNEIDFGEMHPTEYSSVVYDYLGHLCLCIIKTNPKWEQYILDHHSTDILRLNAMGSWAAKELIEKHDIDQKSKDQLVNYAGQFFFGNNDIFESLKAQYWPDRK</sequence>
<accession>A0ABX3ASV6</accession>
<organism evidence="1 2">
    <name type="scientific">Aliivibrio logei 5S-186</name>
    <dbReference type="NCBI Taxonomy" id="626086"/>
    <lineage>
        <taxon>Bacteria</taxon>
        <taxon>Pseudomonadati</taxon>
        <taxon>Pseudomonadota</taxon>
        <taxon>Gammaproteobacteria</taxon>
        <taxon>Vibrionales</taxon>
        <taxon>Vibrionaceae</taxon>
        <taxon>Aliivibrio</taxon>
    </lineage>
</organism>
<evidence type="ECO:0000313" key="2">
    <source>
        <dbReference type="Proteomes" id="UP000095059"/>
    </source>
</evidence>